<dbReference type="EMBL" id="JAINUL010000001">
    <property type="protein sequence ID" value="MCC0098008.1"/>
    <property type="molecule type" value="Genomic_DNA"/>
</dbReference>
<protein>
    <submittedName>
        <fullName evidence="1">Uncharacterized protein</fullName>
    </submittedName>
</protein>
<comment type="caution">
    <text evidence="1">The sequence shown here is derived from an EMBL/GenBank/DDBJ whole genome shotgun (WGS) entry which is preliminary data.</text>
</comment>
<dbReference type="InterPro" id="IPR045920">
    <property type="entry name" value="DUF6339"/>
</dbReference>
<proteinExistence type="predicted"/>
<keyword evidence="2" id="KW-1185">Reference proteome</keyword>
<dbReference type="Pfam" id="PF19866">
    <property type="entry name" value="DUF6339"/>
    <property type="match status" value="1"/>
</dbReference>
<accession>A0ABS8EAS5</accession>
<evidence type="ECO:0000313" key="1">
    <source>
        <dbReference type="EMBL" id="MCC0098008.1"/>
    </source>
</evidence>
<reference evidence="1 2" key="1">
    <citation type="submission" date="2021-08" db="EMBL/GenBank/DDBJ databases">
        <title>Genomic Architecture of Streptomyces flavotricini NGL1 and Streptomyces erythrochromogenes HMS4 With Differential Plant Beneficial attributes and laccase production capabilities.</title>
        <authorList>
            <person name="Salwan R."/>
            <person name="Kaur R."/>
            <person name="Sharma V."/>
        </authorList>
    </citation>
    <scope>NUCLEOTIDE SEQUENCE [LARGE SCALE GENOMIC DNA]</scope>
    <source>
        <strain evidence="1 2">NGL1</strain>
    </source>
</reference>
<gene>
    <name evidence="1" type="ORF">K7B10_25175</name>
</gene>
<evidence type="ECO:0000313" key="2">
    <source>
        <dbReference type="Proteomes" id="UP001520654"/>
    </source>
</evidence>
<dbReference type="RefSeq" id="WP_229339408.1">
    <property type="nucleotide sequence ID" value="NZ_JAINUL010000001.1"/>
</dbReference>
<dbReference type="Proteomes" id="UP001520654">
    <property type="component" value="Unassembled WGS sequence"/>
</dbReference>
<organism evidence="1 2">
    <name type="scientific">Streptomyces flavotricini</name>
    <dbReference type="NCBI Taxonomy" id="66888"/>
    <lineage>
        <taxon>Bacteria</taxon>
        <taxon>Bacillati</taxon>
        <taxon>Actinomycetota</taxon>
        <taxon>Actinomycetes</taxon>
        <taxon>Kitasatosporales</taxon>
        <taxon>Streptomycetaceae</taxon>
        <taxon>Streptomyces</taxon>
    </lineage>
</organism>
<name>A0ABS8EAS5_9ACTN</name>
<sequence length="298" mass="33547">MTPAAPNVPTDRLGRLPDTMAASFLSRAVVEEDAPVPAERLRQGISYWFPDERRWTTGELDSLLEESADRIRTGGSPASLDQWLAPRLHSTLRLTRAEATDNQLWNYIGLVMGAELIRLRWGRPAGGRRIVGQAARFAGRWDIQYFSRLWWAAELFRNGDDYEPVVTACANQDVLHTALRLDLVNHRPTAQALLRLLQKEVVRTGRDINGLVKAAGSAASTIVYEVVAPDQPRDHEAQAAWIASQTDVYWQPNRLPQGPFDGRVDEKSVARLVAQFEELFRTAPVRDKKDVREETTNV</sequence>